<dbReference type="Proteomes" id="UP000184144">
    <property type="component" value="Unassembled WGS sequence"/>
</dbReference>
<keyword evidence="2" id="KW-1185">Reference proteome</keyword>
<dbReference type="EMBL" id="FQUV01000004">
    <property type="protein sequence ID" value="SHF16061.1"/>
    <property type="molecule type" value="Genomic_DNA"/>
</dbReference>
<gene>
    <name evidence="1" type="ORF">SAMN05444273_104141</name>
</gene>
<evidence type="ECO:0000313" key="1">
    <source>
        <dbReference type="EMBL" id="SHF16061.1"/>
    </source>
</evidence>
<proteinExistence type="predicted"/>
<reference evidence="2" key="1">
    <citation type="submission" date="2016-11" db="EMBL/GenBank/DDBJ databases">
        <authorList>
            <person name="Varghese N."/>
            <person name="Submissions S."/>
        </authorList>
    </citation>
    <scope>NUCLEOTIDE SEQUENCE [LARGE SCALE GENOMIC DNA]</scope>
    <source>
        <strain evidence="2">DSM 100566</strain>
    </source>
</reference>
<evidence type="ECO:0000313" key="2">
    <source>
        <dbReference type="Proteomes" id="UP000184144"/>
    </source>
</evidence>
<organism evidence="1 2">
    <name type="scientific">Litoreibacter ascidiaceicola</name>
    <dbReference type="NCBI Taxonomy" id="1486859"/>
    <lineage>
        <taxon>Bacteria</taxon>
        <taxon>Pseudomonadati</taxon>
        <taxon>Pseudomonadota</taxon>
        <taxon>Alphaproteobacteria</taxon>
        <taxon>Rhodobacterales</taxon>
        <taxon>Roseobacteraceae</taxon>
        <taxon>Litoreibacter</taxon>
    </lineage>
</organism>
<protein>
    <submittedName>
        <fullName evidence="1">Uncharacterized protein</fullName>
    </submittedName>
</protein>
<dbReference type="RefSeq" id="WP_175549144.1">
    <property type="nucleotide sequence ID" value="NZ_FQUV01000004.1"/>
</dbReference>
<name>A0A1M4ZDH1_9RHOB</name>
<dbReference type="AlphaFoldDB" id="A0A1M4ZDH1"/>
<sequence>MTKGLLLLLAVFCVLVGLLVWAKSRPAPRTALLERPAMDAIAPQTLNLRHVWPT</sequence>
<dbReference type="STRING" id="1486859.SAMN05444273_104141"/>
<accession>A0A1M4ZDH1</accession>